<keyword evidence="3" id="KW-1185">Reference proteome</keyword>
<name>N1V2M3_9MICC</name>
<proteinExistence type="predicted"/>
<evidence type="ECO:0000313" key="2">
    <source>
        <dbReference type="EMBL" id="EMY34287.1"/>
    </source>
</evidence>
<sequence>MTATDFSSDVDHGYREERRLFDGDTGTFALPLRQAIVRLLRGPYVDGAAEPRLWSTILDNRSAIADYLCEIFLVLSIDPDRKIAMLTPAEVEAPHTTAIQPRKPLRREETLLALRLRLLLDRHAARAPMRRSPAPGHARSWRNTGSPAPPTTSGSRSSLTPRSIGCWH</sequence>
<reference evidence="2 3" key="1">
    <citation type="journal article" date="2013" name="Genome Announc.">
        <title>Draft Genome Sequence of Arthrobacter crystallopoietes Strain BAB-32, Revealing Genes for Bioremediation.</title>
        <authorList>
            <person name="Joshi M.N."/>
            <person name="Pandit A.S."/>
            <person name="Sharma A."/>
            <person name="Pandya R.V."/>
            <person name="Desai S.M."/>
            <person name="Saxena A.K."/>
            <person name="Bagatharia S.B."/>
        </authorList>
    </citation>
    <scope>NUCLEOTIDE SEQUENCE [LARGE SCALE GENOMIC DNA]</scope>
    <source>
        <strain evidence="2 3">BAB-32</strain>
    </source>
</reference>
<dbReference type="AlphaFoldDB" id="N1V2M3"/>
<accession>N1V2M3</accession>
<dbReference type="Pfam" id="PF13835">
    <property type="entry name" value="DUF4194"/>
    <property type="match status" value="1"/>
</dbReference>
<evidence type="ECO:0008006" key="4">
    <source>
        <dbReference type="Google" id="ProtNLM"/>
    </source>
</evidence>
<dbReference type="EMBL" id="ANPE02000123">
    <property type="protein sequence ID" value="EMY34287.1"/>
    <property type="molecule type" value="Genomic_DNA"/>
</dbReference>
<dbReference type="RefSeq" id="WP_005268958.1">
    <property type="nucleotide sequence ID" value="NZ_ANPE02000123.1"/>
</dbReference>
<dbReference type="Proteomes" id="UP000010729">
    <property type="component" value="Unassembled WGS sequence"/>
</dbReference>
<feature type="region of interest" description="Disordered" evidence="1">
    <location>
        <begin position="127"/>
        <end position="168"/>
    </location>
</feature>
<protein>
    <recommendedName>
        <fullName evidence="4">DUF4194 domain-containing protein</fullName>
    </recommendedName>
</protein>
<evidence type="ECO:0000313" key="3">
    <source>
        <dbReference type="Proteomes" id="UP000010729"/>
    </source>
</evidence>
<feature type="compositionally biased region" description="Polar residues" evidence="1">
    <location>
        <begin position="141"/>
        <end position="161"/>
    </location>
</feature>
<comment type="caution">
    <text evidence="2">The sequence shown here is derived from an EMBL/GenBank/DDBJ whole genome shotgun (WGS) entry which is preliminary data.</text>
</comment>
<gene>
    <name evidence="2" type="ORF">D477_010606</name>
</gene>
<dbReference type="InterPro" id="IPR025449">
    <property type="entry name" value="JetB"/>
</dbReference>
<evidence type="ECO:0000256" key="1">
    <source>
        <dbReference type="SAM" id="MobiDB-lite"/>
    </source>
</evidence>
<organism evidence="2 3">
    <name type="scientific">Arthrobacter crystallopoietes BAB-32</name>
    <dbReference type="NCBI Taxonomy" id="1246476"/>
    <lineage>
        <taxon>Bacteria</taxon>
        <taxon>Bacillati</taxon>
        <taxon>Actinomycetota</taxon>
        <taxon>Actinomycetes</taxon>
        <taxon>Micrococcales</taxon>
        <taxon>Micrococcaceae</taxon>
        <taxon>Crystallibacter</taxon>
    </lineage>
</organism>